<feature type="transmembrane region" description="Helical" evidence="1">
    <location>
        <begin position="7"/>
        <end position="29"/>
    </location>
</feature>
<keyword evidence="1" id="KW-1133">Transmembrane helix</keyword>
<evidence type="ECO:0000313" key="5">
    <source>
        <dbReference type="Proteomes" id="UP000430146"/>
    </source>
</evidence>
<evidence type="ECO:0000259" key="3">
    <source>
        <dbReference type="Pfam" id="PF11887"/>
    </source>
</evidence>
<dbReference type="InterPro" id="IPR052336">
    <property type="entry name" value="MlaD_Phospholipid_Transporter"/>
</dbReference>
<evidence type="ECO:0000256" key="1">
    <source>
        <dbReference type="SAM" id="Phobius"/>
    </source>
</evidence>
<evidence type="ECO:0000313" key="4">
    <source>
        <dbReference type="EMBL" id="CAA0124546.1"/>
    </source>
</evidence>
<sequence length="341" mass="36545">MKGTAPLLMKFGIFATVMTLLTALLFAIFGQYRAGETAAYTAVFSDVSRLKPGDTVRIAGVVAGKVTRVELRDSETMLVGFTADRSVALTTGTRALVRYLNLVGDRFLELIEGAGATTILPPGSEIPLQQTAPALDLDLLLGGLKPVIRGLNPHDVNALSASLIEIVQGQGTNLESLVSQVSAFTNNLADRSAVIQELIGNLRGLLKTLSDDRDDFASVIDGLERLVGELSAERDPIAEAITSLESGTASLTDLLTAARPPLAESVEQLNRLAPALDDQKDRLDAMLNRLPDDYRKLARIGSYGSFINYYACALTVRATDLQGRTVVIPVFRQEGGRCSEP</sequence>
<dbReference type="Proteomes" id="UP000430146">
    <property type="component" value="Unassembled WGS sequence"/>
</dbReference>
<dbReference type="Pfam" id="PF11887">
    <property type="entry name" value="Mce4_CUP1"/>
    <property type="match status" value="1"/>
</dbReference>
<dbReference type="InterPro" id="IPR003399">
    <property type="entry name" value="Mce/MlaD"/>
</dbReference>
<protein>
    <submittedName>
        <fullName evidence="4">Uncharacterized protein</fullName>
    </submittedName>
</protein>
<dbReference type="PANTHER" id="PTHR33371:SF17">
    <property type="entry name" value="MCE-FAMILY PROTEIN MCE1B"/>
    <property type="match status" value="1"/>
</dbReference>
<dbReference type="EMBL" id="CACSIP010000023">
    <property type="protein sequence ID" value="CAA0124546.1"/>
    <property type="molecule type" value="Genomic_DNA"/>
</dbReference>
<dbReference type="RefSeq" id="WP_159231736.1">
    <property type="nucleotide sequence ID" value="NZ_CACSIP010000023.1"/>
</dbReference>
<reference evidence="4 5" key="1">
    <citation type="submission" date="2019-11" db="EMBL/GenBank/DDBJ databases">
        <authorList>
            <person name="Holert J."/>
        </authorList>
    </citation>
    <scope>NUCLEOTIDE SEQUENCE [LARGE SCALE GENOMIC DNA]</scope>
    <source>
        <strain evidence="4">BC8_1</strain>
    </source>
</reference>
<dbReference type="OrthoDB" id="338143at2"/>
<feature type="domain" description="Mammalian cell entry C-terminal" evidence="3">
    <location>
        <begin position="120"/>
        <end position="305"/>
    </location>
</feature>
<dbReference type="InterPro" id="IPR005693">
    <property type="entry name" value="Mce"/>
</dbReference>
<dbReference type="PANTHER" id="PTHR33371">
    <property type="entry name" value="INTERMEMBRANE PHOSPHOLIPID TRANSPORT SYSTEM BINDING PROTEIN MLAD-RELATED"/>
    <property type="match status" value="1"/>
</dbReference>
<proteinExistence type="predicted"/>
<name>A0A5S9QYE3_MYCVN</name>
<keyword evidence="5" id="KW-1185">Reference proteome</keyword>
<dbReference type="AlphaFoldDB" id="A0A5S9QYE3"/>
<accession>A0A5S9QYE3</accession>
<dbReference type="GO" id="GO:0005576">
    <property type="term" value="C:extracellular region"/>
    <property type="evidence" value="ECO:0007669"/>
    <property type="project" value="TreeGrafter"/>
</dbReference>
<dbReference type="Pfam" id="PF02470">
    <property type="entry name" value="MlaD"/>
    <property type="match status" value="1"/>
</dbReference>
<dbReference type="NCBIfam" id="TIGR00996">
    <property type="entry name" value="Mtu_fam_mce"/>
    <property type="match status" value="1"/>
</dbReference>
<organism evidence="4 5">
    <name type="scientific">Mycolicibacterium vanbaalenii</name>
    <name type="common">Mycobacterium vanbaalenii</name>
    <dbReference type="NCBI Taxonomy" id="110539"/>
    <lineage>
        <taxon>Bacteria</taxon>
        <taxon>Bacillati</taxon>
        <taxon>Actinomycetota</taxon>
        <taxon>Actinomycetes</taxon>
        <taxon>Mycobacteriales</taxon>
        <taxon>Mycobacteriaceae</taxon>
        <taxon>Mycolicibacterium</taxon>
    </lineage>
</organism>
<keyword evidence="1" id="KW-0812">Transmembrane</keyword>
<evidence type="ECO:0000259" key="2">
    <source>
        <dbReference type="Pfam" id="PF02470"/>
    </source>
</evidence>
<dbReference type="InterPro" id="IPR024516">
    <property type="entry name" value="Mce_C"/>
</dbReference>
<feature type="domain" description="Mce/MlaD" evidence="2">
    <location>
        <begin position="39"/>
        <end position="113"/>
    </location>
</feature>
<dbReference type="GO" id="GO:0051701">
    <property type="term" value="P:biological process involved in interaction with host"/>
    <property type="evidence" value="ECO:0007669"/>
    <property type="project" value="TreeGrafter"/>
</dbReference>
<keyword evidence="1" id="KW-0472">Membrane</keyword>
<gene>
    <name evidence="4" type="ORF">AELLOGFF_01030</name>
</gene>